<feature type="compositionally biased region" description="Pro residues" evidence="5">
    <location>
        <begin position="31"/>
        <end position="44"/>
    </location>
</feature>
<evidence type="ECO:0000256" key="5">
    <source>
        <dbReference type="SAM" id="MobiDB-lite"/>
    </source>
</evidence>
<dbReference type="EMBL" id="MU151052">
    <property type="protein sequence ID" value="KAF9454804.1"/>
    <property type="molecule type" value="Genomic_DNA"/>
</dbReference>
<dbReference type="PANTHER" id="PTHR28235">
    <property type="entry name" value="PROTEIN FYV4, MITOCHONDRIAL"/>
    <property type="match status" value="1"/>
</dbReference>
<evidence type="ECO:0000256" key="2">
    <source>
        <dbReference type="ARBA" id="ARBA00010492"/>
    </source>
</evidence>
<feature type="region of interest" description="Disordered" evidence="5">
    <location>
        <begin position="25"/>
        <end position="51"/>
    </location>
</feature>
<comment type="caution">
    <text evidence="7">The sequence shown here is derived from an EMBL/GenBank/DDBJ whole genome shotgun (WGS) entry which is preliminary data.</text>
</comment>
<comment type="similarity">
    <text evidence="2">Belongs to the mitochondrion-specific ribosomal protein mS41 family.</text>
</comment>
<dbReference type="Pfam" id="PF09597">
    <property type="entry name" value="SAM_Ribosomal_mS41"/>
    <property type="match status" value="1"/>
</dbReference>
<dbReference type="InterPro" id="IPR019083">
    <property type="entry name" value="SAM_Ribosomal_mS41"/>
</dbReference>
<protein>
    <recommendedName>
        <fullName evidence="4">Small ribosomal subunit protein mS41</fullName>
    </recommendedName>
</protein>
<dbReference type="Proteomes" id="UP000807342">
    <property type="component" value="Unassembled WGS sequence"/>
</dbReference>
<evidence type="ECO:0000313" key="8">
    <source>
        <dbReference type="Proteomes" id="UP000807342"/>
    </source>
</evidence>
<dbReference type="InterPro" id="IPR039603">
    <property type="entry name" value="Ribosomal_mS41"/>
</dbReference>
<dbReference type="GO" id="GO:0005739">
    <property type="term" value="C:mitochondrion"/>
    <property type="evidence" value="ECO:0007669"/>
    <property type="project" value="UniProtKB-SubCell"/>
</dbReference>
<organism evidence="7 8">
    <name type="scientific">Macrolepiota fuliginosa MF-IS2</name>
    <dbReference type="NCBI Taxonomy" id="1400762"/>
    <lineage>
        <taxon>Eukaryota</taxon>
        <taxon>Fungi</taxon>
        <taxon>Dikarya</taxon>
        <taxon>Basidiomycota</taxon>
        <taxon>Agaricomycotina</taxon>
        <taxon>Agaricomycetes</taxon>
        <taxon>Agaricomycetidae</taxon>
        <taxon>Agaricales</taxon>
        <taxon>Agaricineae</taxon>
        <taxon>Agaricaceae</taxon>
        <taxon>Macrolepiota</taxon>
    </lineage>
</organism>
<gene>
    <name evidence="7" type="ORF">P691DRAFT_804164</name>
</gene>
<name>A0A9P5XPY3_9AGAR</name>
<dbReference type="PANTHER" id="PTHR28235:SF1">
    <property type="entry name" value="SMALL RIBOSOMAL SUBUNIT PROTEIN MS41"/>
    <property type="match status" value="1"/>
</dbReference>
<accession>A0A9P5XPY3</accession>
<feature type="domain" description="Small ribosomal subunit protein mS41 SAM" evidence="6">
    <location>
        <begin position="55"/>
        <end position="109"/>
    </location>
</feature>
<comment type="subcellular location">
    <subcellularLocation>
        <location evidence="1">Mitochondrion</location>
    </subcellularLocation>
</comment>
<evidence type="ECO:0000313" key="7">
    <source>
        <dbReference type="EMBL" id="KAF9454804.1"/>
    </source>
</evidence>
<dbReference type="SMART" id="SM01238">
    <property type="entry name" value="IGR"/>
    <property type="match status" value="1"/>
</dbReference>
<reference evidence="7" key="1">
    <citation type="submission" date="2020-11" db="EMBL/GenBank/DDBJ databases">
        <authorList>
            <consortium name="DOE Joint Genome Institute"/>
            <person name="Ahrendt S."/>
            <person name="Riley R."/>
            <person name="Andreopoulos W."/>
            <person name="Labutti K."/>
            <person name="Pangilinan J."/>
            <person name="Ruiz-Duenas F.J."/>
            <person name="Barrasa J.M."/>
            <person name="Sanchez-Garcia M."/>
            <person name="Camarero S."/>
            <person name="Miyauchi S."/>
            <person name="Serrano A."/>
            <person name="Linde D."/>
            <person name="Babiker R."/>
            <person name="Drula E."/>
            <person name="Ayuso-Fernandez I."/>
            <person name="Pacheco R."/>
            <person name="Padilla G."/>
            <person name="Ferreira P."/>
            <person name="Barriuso J."/>
            <person name="Kellner H."/>
            <person name="Castanera R."/>
            <person name="Alfaro M."/>
            <person name="Ramirez L."/>
            <person name="Pisabarro A.G."/>
            <person name="Kuo A."/>
            <person name="Tritt A."/>
            <person name="Lipzen A."/>
            <person name="He G."/>
            <person name="Yan M."/>
            <person name="Ng V."/>
            <person name="Cullen D."/>
            <person name="Martin F."/>
            <person name="Rosso M.-N."/>
            <person name="Henrissat B."/>
            <person name="Hibbett D."/>
            <person name="Martinez A.T."/>
            <person name="Grigoriev I.V."/>
        </authorList>
    </citation>
    <scope>NUCLEOTIDE SEQUENCE</scope>
    <source>
        <strain evidence="7">MF-IS2</strain>
    </source>
</reference>
<dbReference type="AlphaFoldDB" id="A0A9P5XPY3"/>
<keyword evidence="8" id="KW-1185">Reference proteome</keyword>
<evidence type="ECO:0000256" key="3">
    <source>
        <dbReference type="ARBA" id="ARBA00023128"/>
    </source>
</evidence>
<evidence type="ECO:0000256" key="4">
    <source>
        <dbReference type="ARBA" id="ARBA00035129"/>
    </source>
</evidence>
<sequence length="138" mass="15517">MLLAGASFGPRLSTSVPRLTRTIVNRTALRPAPPPRAFPPPPDKPNALPLNISTPQEFLKSIGRSSEGKVEPESWEAFWKTSGHDMRKAGLAVRDRRYILWCMEKYRLGLDPREFAHEPKPKKTVRGYVVSPGTSWPI</sequence>
<keyword evidence="3" id="KW-0496">Mitochondrion</keyword>
<proteinExistence type="inferred from homology"/>
<evidence type="ECO:0000256" key="1">
    <source>
        <dbReference type="ARBA" id="ARBA00004173"/>
    </source>
</evidence>
<evidence type="ECO:0000259" key="6">
    <source>
        <dbReference type="SMART" id="SM01238"/>
    </source>
</evidence>
<dbReference type="OrthoDB" id="18595at2759"/>